<proteinExistence type="predicted"/>
<dbReference type="Pfam" id="PF24859">
    <property type="entry name" value="FdhE_central"/>
    <property type="match status" value="1"/>
</dbReference>
<gene>
    <name evidence="2" type="ordered locus">TherJR_0773</name>
</gene>
<dbReference type="eggNOG" id="COG3058">
    <property type="taxonomic scope" value="Bacteria"/>
</dbReference>
<feature type="domain" description="FdhE central" evidence="1">
    <location>
        <begin position="157"/>
        <end position="192"/>
    </location>
</feature>
<dbReference type="HOGENOM" id="CLU_071015_1_0_9"/>
<dbReference type="AlphaFoldDB" id="D5XCL4"/>
<dbReference type="Gene3D" id="3.90.1670.10">
    <property type="entry name" value="FdhE-like domain"/>
    <property type="match status" value="1"/>
</dbReference>
<dbReference type="GO" id="GO:0051604">
    <property type="term" value="P:protein maturation"/>
    <property type="evidence" value="ECO:0007669"/>
    <property type="project" value="TreeGrafter"/>
</dbReference>
<dbReference type="SUPFAM" id="SSF144020">
    <property type="entry name" value="FdhE-like"/>
    <property type="match status" value="1"/>
</dbReference>
<dbReference type="GO" id="GO:0005829">
    <property type="term" value="C:cytosol"/>
    <property type="evidence" value="ECO:0007669"/>
    <property type="project" value="TreeGrafter"/>
</dbReference>
<dbReference type="GO" id="GO:0008199">
    <property type="term" value="F:ferric iron binding"/>
    <property type="evidence" value="ECO:0007669"/>
    <property type="project" value="TreeGrafter"/>
</dbReference>
<evidence type="ECO:0000313" key="2">
    <source>
        <dbReference type="EMBL" id="ADG81640.1"/>
    </source>
</evidence>
<sequence length="267" mass="30269">MTAVNLPKELLDFYRDLDNLINDYAGRITLPGMEITDAVLNRHYGEGVSLFELVQPEIDAEFCKNVFQDVCALLERRRPQVGGQLKTLTEAAEHAVVRLVSDYISGNDKNIKKLVEGSLISGMTVNFILECTARPFMQAFARLVGSCTKDEKWQRNYCPVCGSKARYGLIKQDDNKRFLQCSLCDRQWLFKRLACPNCLNEEHTTLKTIFIEETPDYQIHACEECRTYLKVFSTGEEAGNTGLKDAATVFLDIIAQQNGYVSNYFTS</sequence>
<evidence type="ECO:0000259" key="1">
    <source>
        <dbReference type="Pfam" id="PF24859"/>
    </source>
</evidence>
<dbReference type="CDD" id="cd16341">
    <property type="entry name" value="FdhE"/>
    <property type="match status" value="1"/>
</dbReference>
<dbReference type="InterPro" id="IPR024064">
    <property type="entry name" value="FdhE-like_sf"/>
</dbReference>
<dbReference type="OrthoDB" id="9811074at2"/>
<dbReference type="InterPro" id="IPR056797">
    <property type="entry name" value="FdhE_central"/>
</dbReference>
<dbReference type="PANTHER" id="PTHR37689:SF1">
    <property type="entry name" value="PROTEIN FDHE"/>
    <property type="match status" value="1"/>
</dbReference>
<organism evidence="2 3">
    <name type="scientific">Thermincola potens (strain JR)</name>
    <dbReference type="NCBI Taxonomy" id="635013"/>
    <lineage>
        <taxon>Bacteria</taxon>
        <taxon>Bacillati</taxon>
        <taxon>Bacillota</taxon>
        <taxon>Clostridia</taxon>
        <taxon>Eubacteriales</taxon>
        <taxon>Thermincolaceae</taxon>
        <taxon>Thermincola</taxon>
    </lineage>
</organism>
<dbReference type="Proteomes" id="UP000002377">
    <property type="component" value="Chromosome"/>
</dbReference>
<dbReference type="InterPro" id="IPR006452">
    <property type="entry name" value="Formate_DH_accessory"/>
</dbReference>
<dbReference type="PANTHER" id="PTHR37689">
    <property type="entry name" value="PROTEIN FDHE"/>
    <property type="match status" value="1"/>
</dbReference>
<dbReference type="EMBL" id="CP002028">
    <property type="protein sequence ID" value="ADG81640.1"/>
    <property type="molecule type" value="Genomic_DNA"/>
</dbReference>
<accession>D5XCL4</accession>
<evidence type="ECO:0000313" key="3">
    <source>
        <dbReference type="Proteomes" id="UP000002377"/>
    </source>
</evidence>
<dbReference type="STRING" id="635013.TherJR_0773"/>
<protein>
    <submittedName>
        <fullName evidence="2">Formate dehydrogenase accessory protein</fullName>
    </submittedName>
</protein>
<keyword evidence="3" id="KW-1185">Reference proteome</keyword>
<reference evidence="2 3" key="1">
    <citation type="submission" date="2010-05" db="EMBL/GenBank/DDBJ databases">
        <title>Complete sequence of Thermincola sp. JR.</title>
        <authorList>
            <consortium name="US DOE Joint Genome Institute"/>
            <person name="Lucas S."/>
            <person name="Copeland A."/>
            <person name="Lapidus A."/>
            <person name="Cheng J.-F."/>
            <person name="Bruce D."/>
            <person name="Goodwin L."/>
            <person name="Pitluck S."/>
            <person name="Chertkov O."/>
            <person name="Detter J.C."/>
            <person name="Han C."/>
            <person name="Tapia R."/>
            <person name="Land M."/>
            <person name="Hauser L."/>
            <person name="Kyrpides N."/>
            <person name="Mikhailova N."/>
            <person name="Hazen T.C."/>
            <person name="Woyke T."/>
        </authorList>
    </citation>
    <scope>NUCLEOTIDE SEQUENCE [LARGE SCALE GENOMIC DNA]</scope>
    <source>
        <strain evidence="2 3">JR</strain>
    </source>
</reference>
<name>D5XCL4_THEPJ</name>
<dbReference type="KEGG" id="tjr:TherJR_0773"/>